<dbReference type="EMBL" id="NCKU01004656">
    <property type="protein sequence ID" value="RWS05642.1"/>
    <property type="molecule type" value="Genomic_DNA"/>
</dbReference>
<dbReference type="PANTHER" id="PTHR16291:SF0">
    <property type="entry name" value="NUCLEAR CAP-BINDING PROTEIN SUBUNIT 3"/>
    <property type="match status" value="1"/>
</dbReference>
<dbReference type="GO" id="GO:0005634">
    <property type="term" value="C:nucleus"/>
    <property type="evidence" value="ECO:0007669"/>
    <property type="project" value="TreeGrafter"/>
</dbReference>
<dbReference type="OrthoDB" id="422106at2759"/>
<reference evidence="3" key="2">
    <citation type="submission" date="2018-11" db="EMBL/GenBank/DDBJ databases">
        <title>Trombidioid mite genomics.</title>
        <authorList>
            <person name="Dong X."/>
        </authorList>
    </citation>
    <scope>NUCLEOTIDE SEQUENCE</scope>
    <source>
        <strain evidence="3">UoL-WK</strain>
    </source>
</reference>
<dbReference type="InterPro" id="IPR019416">
    <property type="entry name" value="NCBP3"/>
</dbReference>
<dbReference type="Pfam" id="PF10309">
    <property type="entry name" value="NCBP3"/>
    <property type="match status" value="1"/>
</dbReference>
<protein>
    <recommendedName>
        <fullName evidence="2">Nuclear cap-binding protein subunit 3</fullName>
    </recommendedName>
</protein>
<sequence>MDSENNDVAMVEVEPCDRFERNEEINEFEQLLQNESIEDEFNESVVTKVVVRESDKEMKSTTIDEQTKIAIYKSLDIPIDDNNKIHSNWRMNTIHIRGVQEMSSDDVLNYFNDYEKNSLEWVNDLSCNIVFDSEDYAAFVMKDMTTSIVVKGNKYKDVTDPDVEVIDGDMLEVSIPPGRWRLGKPCEKSKVLLLRFATFNDKKVKGARSFSQYYLKYGYNNENSKKTDSDSMVKQFRRRINFENESDSAKTKSTKLMRMRMRADDEEVNMKLKCKPSLKIQLLRDSTDSQRDVKSDENDRISIWNRLDTESGSKIYSVFGNRARRSIWNRLEKPRGQQATIVGDLRSKIKGRRMQPY</sequence>
<proteinExistence type="inferred from homology"/>
<name>A0A3S3P0M3_9ACAR</name>
<gene>
    <name evidence="3" type="ORF">B4U79_06391</name>
    <name evidence="4" type="ORF">B4U79_14648</name>
</gene>
<evidence type="ECO:0000256" key="1">
    <source>
        <dbReference type="ARBA" id="ARBA00006069"/>
    </source>
</evidence>
<dbReference type="EMBL" id="NCKU01004762">
    <property type="protein sequence ID" value="RWS05477.1"/>
    <property type="molecule type" value="Genomic_DNA"/>
</dbReference>
<dbReference type="Proteomes" id="UP000285301">
    <property type="component" value="Unassembled WGS sequence"/>
</dbReference>
<dbReference type="InterPro" id="IPR012677">
    <property type="entry name" value="Nucleotide-bd_a/b_plait_sf"/>
</dbReference>
<dbReference type="STRING" id="1965070.A0A3S3P0M3"/>
<dbReference type="GO" id="GO:0003729">
    <property type="term" value="F:mRNA binding"/>
    <property type="evidence" value="ECO:0007669"/>
    <property type="project" value="InterPro"/>
</dbReference>
<dbReference type="Gene3D" id="3.30.70.330">
    <property type="match status" value="1"/>
</dbReference>
<comment type="caution">
    <text evidence="3">The sequence shown here is derived from an EMBL/GenBank/DDBJ whole genome shotgun (WGS) entry which is preliminary data.</text>
</comment>
<comment type="similarity">
    <text evidence="1">Belongs to the NCBP3 family.</text>
</comment>
<dbReference type="AlphaFoldDB" id="A0A3S3P0M3"/>
<keyword evidence="5" id="KW-1185">Reference proteome</keyword>
<dbReference type="GO" id="GO:0000340">
    <property type="term" value="F:RNA 7-methylguanosine cap binding"/>
    <property type="evidence" value="ECO:0007669"/>
    <property type="project" value="InterPro"/>
</dbReference>
<dbReference type="PANTHER" id="PTHR16291">
    <property type="entry name" value="NUCLEAR CAP-BINDING PROTEIN SUBUNIT 3"/>
    <property type="match status" value="1"/>
</dbReference>
<evidence type="ECO:0000256" key="2">
    <source>
        <dbReference type="ARBA" id="ARBA00019876"/>
    </source>
</evidence>
<organism evidence="3 5">
    <name type="scientific">Dinothrombium tinctorium</name>
    <dbReference type="NCBI Taxonomy" id="1965070"/>
    <lineage>
        <taxon>Eukaryota</taxon>
        <taxon>Metazoa</taxon>
        <taxon>Ecdysozoa</taxon>
        <taxon>Arthropoda</taxon>
        <taxon>Chelicerata</taxon>
        <taxon>Arachnida</taxon>
        <taxon>Acari</taxon>
        <taxon>Acariformes</taxon>
        <taxon>Trombidiformes</taxon>
        <taxon>Prostigmata</taxon>
        <taxon>Anystina</taxon>
        <taxon>Parasitengona</taxon>
        <taxon>Trombidioidea</taxon>
        <taxon>Trombidiidae</taxon>
        <taxon>Dinothrombium</taxon>
    </lineage>
</organism>
<evidence type="ECO:0000313" key="4">
    <source>
        <dbReference type="EMBL" id="RWS05642.1"/>
    </source>
</evidence>
<accession>A0A3S3P0M3</accession>
<evidence type="ECO:0000313" key="5">
    <source>
        <dbReference type="Proteomes" id="UP000285301"/>
    </source>
</evidence>
<reference evidence="3 5" key="1">
    <citation type="journal article" date="2018" name="Gigascience">
        <title>Genomes of trombidid mites reveal novel predicted allergens and laterally-transferred genes associated with secondary metabolism.</title>
        <authorList>
            <person name="Dong X."/>
            <person name="Chaisiri K."/>
            <person name="Xia D."/>
            <person name="Armstrong S.D."/>
            <person name="Fang Y."/>
            <person name="Donnelly M.J."/>
            <person name="Kadowaki T."/>
            <person name="McGarry J.W."/>
            <person name="Darby A.C."/>
            <person name="Makepeace B.L."/>
        </authorList>
    </citation>
    <scope>NUCLEOTIDE SEQUENCE [LARGE SCALE GENOMIC DNA]</scope>
    <source>
        <strain evidence="3">UoL-WK</strain>
    </source>
</reference>
<evidence type="ECO:0000313" key="3">
    <source>
        <dbReference type="EMBL" id="RWS05477.1"/>
    </source>
</evidence>